<dbReference type="STRING" id="65735.SAMN04488075_0581"/>
<dbReference type="AlphaFoldDB" id="A0A1H6JRE2"/>
<dbReference type="OrthoDB" id="7824597at2"/>
<dbReference type="Pfam" id="PF06748">
    <property type="entry name" value="DUF1217"/>
    <property type="match status" value="1"/>
</dbReference>
<evidence type="ECO:0000313" key="1">
    <source>
        <dbReference type="EMBL" id="SEH65047.1"/>
    </source>
</evidence>
<organism evidence="1 2">
    <name type="scientific">Paracoccus alkenifer</name>
    <dbReference type="NCBI Taxonomy" id="65735"/>
    <lineage>
        <taxon>Bacteria</taxon>
        <taxon>Pseudomonadati</taxon>
        <taxon>Pseudomonadota</taxon>
        <taxon>Alphaproteobacteria</taxon>
        <taxon>Rhodobacterales</taxon>
        <taxon>Paracoccaceae</taxon>
        <taxon>Paracoccus</taxon>
    </lineage>
</organism>
<name>A0A1H6JRE2_9RHOB</name>
<evidence type="ECO:0000313" key="2">
    <source>
        <dbReference type="Proteomes" id="UP000199125"/>
    </source>
</evidence>
<dbReference type="Proteomes" id="UP000199125">
    <property type="component" value="Unassembled WGS sequence"/>
</dbReference>
<protein>
    <recommendedName>
        <fullName evidence="3">Flagellar protein</fullName>
    </recommendedName>
</protein>
<proteinExistence type="predicted"/>
<evidence type="ECO:0008006" key="3">
    <source>
        <dbReference type="Google" id="ProtNLM"/>
    </source>
</evidence>
<dbReference type="InterPro" id="IPR010626">
    <property type="entry name" value="DUF1217"/>
</dbReference>
<dbReference type="RefSeq" id="WP_090845123.1">
    <property type="nucleotide sequence ID" value="NZ_FNXG01000001.1"/>
</dbReference>
<dbReference type="InterPro" id="IPR023157">
    <property type="entry name" value="AGR-C-984p-like_sf"/>
</dbReference>
<dbReference type="Gene3D" id="1.10.3700.10">
    <property type="entry name" value="AGR C 984p-like"/>
    <property type="match status" value="1"/>
</dbReference>
<keyword evidence="2" id="KW-1185">Reference proteome</keyword>
<sequence>MSFQPIVGQGGYSGWRLLQRTGELQRSLVAKEQSVARDVAYVRERLGSTETAEALVADYRLRHTALSAFGLEDDVNNRFFIRKVLESDLSDPKSLANRLGDKRYLALAEAFGYGSGSGPSRDLADEIAERHVSAELERRVGTIDGNLRLAMNAQRELAKIGESAASDNVRWYNIIGSAPLRKVIEGALGLTSDFIKFPVEKQVEQLKQRTAAMFGSASPSAFGDPKNLEKLIQKFLIRAEMISPVQSSYSAALLLLSNSANRPALG</sequence>
<dbReference type="EMBL" id="FNXG01000001">
    <property type="protein sequence ID" value="SEH65047.1"/>
    <property type="molecule type" value="Genomic_DNA"/>
</dbReference>
<dbReference type="SUPFAM" id="SSF158837">
    <property type="entry name" value="AGR C 984p-like"/>
    <property type="match status" value="1"/>
</dbReference>
<reference evidence="2" key="1">
    <citation type="submission" date="2016-10" db="EMBL/GenBank/DDBJ databases">
        <authorList>
            <person name="Varghese N."/>
            <person name="Submissions S."/>
        </authorList>
    </citation>
    <scope>NUCLEOTIDE SEQUENCE [LARGE SCALE GENOMIC DNA]</scope>
    <source>
        <strain evidence="2">DSM 11593</strain>
    </source>
</reference>
<accession>A0A1H6JRE2</accession>
<gene>
    <name evidence="1" type="ORF">SAMN04488075_0581</name>
</gene>